<dbReference type="PANTHER" id="PTHR12110:SF53">
    <property type="entry name" value="BLR5974 PROTEIN"/>
    <property type="match status" value="1"/>
</dbReference>
<dbReference type="SUPFAM" id="SSF51658">
    <property type="entry name" value="Xylose isomerase-like"/>
    <property type="match status" value="1"/>
</dbReference>
<dbReference type="OrthoDB" id="2063291at2"/>
<sequence length="274" mass="30363">MIAVGVRAHDYGCREPEQLFSQISQDGFSCVQLAFQKAIAGVKELNDLTSEIVNRTAAAMKGNRLSTAVFGAYTDLALPDRKVRDKNAELLLRCLPYAKRLGAGCVGLETTAREKQGGMSRRDALRVFLETLEPILREAENTGVILAIEPVLAHTVNTPECALQVLRAAASPNLKVIFDPCNLLSPKSAGAQREIWDRMFHRLGKDIVSVHFKGRAVDRRGQLYKTDLAHSVLDYPYLFEQLKKLPQNLSILREEANPAFAARDCAFLKDGLLK</sequence>
<dbReference type="InterPro" id="IPR013022">
    <property type="entry name" value="Xyl_isomerase-like_TIM-brl"/>
</dbReference>
<dbReference type="PANTHER" id="PTHR12110">
    <property type="entry name" value="HYDROXYPYRUVATE ISOMERASE"/>
    <property type="match status" value="1"/>
</dbReference>
<organism evidence="2 3">
    <name type="scientific">Caproicibacter fermentans</name>
    <dbReference type="NCBI Taxonomy" id="2576756"/>
    <lineage>
        <taxon>Bacteria</taxon>
        <taxon>Bacillati</taxon>
        <taxon>Bacillota</taxon>
        <taxon>Clostridia</taxon>
        <taxon>Eubacteriales</taxon>
        <taxon>Acutalibacteraceae</taxon>
        <taxon>Caproicibacter</taxon>
    </lineage>
</organism>
<dbReference type="RefSeq" id="WP_156990115.1">
    <property type="nucleotide sequence ID" value="NZ_VWXL01000036.1"/>
</dbReference>
<dbReference type="Pfam" id="PF01261">
    <property type="entry name" value="AP_endonuc_2"/>
    <property type="match status" value="1"/>
</dbReference>
<evidence type="ECO:0000259" key="1">
    <source>
        <dbReference type="Pfam" id="PF01261"/>
    </source>
</evidence>
<keyword evidence="2" id="KW-0413">Isomerase</keyword>
<name>A0A6N8HXE6_9FIRM</name>
<dbReference type="InterPro" id="IPR036237">
    <property type="entry name" value="Xyl_isomerase-like_sf"/>
</dbReference>
<reference evidence="2 3" key="1">
    <citation type="submission" date="2019-09" db="EMBL/GenBank/DDBJ databases">
        <title>Genome sequence of Clostridium sp. EA1.</title>
        <authorList>
            <person name="Poehlein A."/>
            <person name="Bengelsdorf F.R."/>
            <person name="Daniel R."/>
        </authorList>
    </citation>
    <scope>NUCLEOTIDE SEQUENCE [LARGE SCALE GENOMIC DNA]</scope>
    <source>
        <strain evidence="2 3">EA1</strain>
    </source>
</reference>
<dbReference type="Proteomes" id="UP000469440">
    <property type="component" value="Unassembled WGS sequence"/>
</dbReference>
<dbReference type="InterPro" id="IPR050312">
    <property type="entry name" value="IolE/XylAMocC-like"/>
</dbReference>
<protein>
    <submittedName>
        <fullName evidence="2">Xylose isomerase-like TIM barrel</fullName>
    </submittedName>
</protein>
<feature type="domain" description="Xylose isomerase-like TIM barrel" evidence="1">
    <location>
        <begin position="22"/>
        <end position="269"/>
    </location>
</feature>
<comment type="caution">
    <text evidence="2">The sequence shown here is derived from an EMBL/GenBank/DDBJ whole genome shotgun (WGS) entry which is preliminary data.</text>
</comment>
<dbReference type="GO" id="GO:0016853">
    <property type="term" value="F:isomerase activity"/>
    <property type="evidence" value="ECO:0007669"/>
    <property type="project" value="UniProtKB-KW"/>
</dbReference>
<dbReference type="EMBL" id="VWXL01000036">
    <property type="protein sequence ID" value="MVB10521.1"/>
    <property type="molecule type" value="Genomic_DNA"/>
</dbReference>
<dbReference type="AlphaFoldDB" id="A0A6N8HXE6"/>
<accession>A0A6N8HXE6</accession>
<evidence type="ECO:0000313" key="2">
    <source>
        <dbReference type="EMBL" id="MVB10521.1"/>
    </source>
</evidence>
<evidence type="ECO:0000313" key="3">
    <source>
        <dbReference type="Proteomes" id="UP000469440"/>
    </source>
</evidence>
<dbReference type="Gene3D" id="3.20.20.150">
    <property type="entry name" value="Divalent-metal-dependent TIM barrel enzymes"/>
    <property type="match status" value="1"/>
</dbReference>
<gene>
    <name evidence="2" type="ORF">CAFE_12130</name>
</gene>
<proteinExistence type="predicted"/>
<keyword evidence="3" id="KW-1185">Reference proteome</keyword>